<evidence type="ECO:0000256" key="1">
    <source>
        <dbReference type="SAM" id="Phobius"/>
    </source>
</evidence>
<dbReference type="Proteomes" id="UP001260072">
    <property type="component" value="Unassembled WGS sequence"/>
</dbReference>
<comment type="caution">
    <text evidence="2">The sequence shown here is derived from an EMBL/GenBank/DDBJ whole genome shotgun (WGS) entry which is preliminary data.</text>
</comment>
<keyword evidence="1" id="KW-0472">Membrane</keyword>
<evidence type="ECO:0000313" key="2">
    <source>
        <dbReference type="EMBL" id="MDR5693126.1"/>
    </source>
</evidence>
<proteinExistence type="predicted"/>
<evidence type="ECO:0008006" key="4">
    <source>
        <dbReference type="Google" id="ProtNLM"/>
    </source>
</evidence>
<name>A0ABU1FNT4_9MICO</name>
<organism evidence="2 3">
    <name type="scientific">Agromyces indicus</name>
    <dbReference type="NCBI Taxonomy" id="758919"/>
    <lineage>
        <taxon>Bacteria</taxon>
        <taxon>Bacillati</taxon>
        <taxon>Actinomycetota</taxon>
        <taxon>Actinomycetes</taxon>
        <taxon>Micrococcales</taxon>
        <taxon>Microbacteriaceae</taxon>
        <taxon>Agromyces</taxon>
    </lineage>
</organism>
<keyword evidence="1" id="KW-0812">Transmembrane</keyword>
<accession>A0ABU1FNT4</accession>
<keyword evidence="1" id="KW-1133">Transmembrane helix</keyword>
<dbReference type="RefSeq" id="WP_310521458.1">
    <property type="nucleotide sequence ID" value="NZ_BAABBS010000003.1"/>
</dbReference>
<dbReference type="EMBL" id="JAVKGS010000004">
    <property type="protein sequence ID" value="MDR5693126.1"/>
    <property type="molecule type" value="Genomic_DNA"/>
</dbReference>
<gene>
    <name evidence="2" type="ORF">RH861_13715</name>
</gene>
<keyword evidence="3" id="KW-1185">Reference proteome</keyword>
<reference evidence="3" key="1">
    <citation type="submission" date="2023-07" db="EMBL/GenBank/DDBJ databases">
        <title>Description of three actinobacteria isolated from air of manufacturing shop in a pharmaceutical factory.</title>
        <authorList>
            <person name="Zhang D.-F."/>
        </authorList>
    </citation>
    <scope>NUCLEOTIDE SEQUENCE [LARGE SCALE GENOMIC DNA]</scope>
    <source>
        <strain evidence="3">CCTCC AB 2011122</strain>
    </source>
</reference>
<feature type="transmembrane region" description="Helical" evidence="1">
    <location>
        <begin position="124"/>
        <end position="149"/>
    </location>
</feature>
<evidence type="ECO:0000313" key="3">
    <source>
        <dbReference type="Proteomes" id="UP001260072"/>
    </source>
</evidence>
<protein>
    <recommendedName>
        <fullName evidence="4">DUF3592 domain-containing protein</fullName>
    </recommendedName>
</protein>
<sequence>MSAARGRAVERDGTPPPAVTAAVLAVLAVLLAAWTVAAVAETAARASTASTPVQAVVVDERVEERVVGDRRGSRPAPFRIVVVELPDGTRADLRSEDLAVGAELTVHRDDAGRVFARPPAAPGLLEWSLCAALAATSVLLAVASLRAAVRARRP</sequence>